<dbReference type="Proteomes" id="UP000243217">
    <property type="component" value="Unassembled WGS sequence"/>
</dbReference>
<evidence type="ECO:0000313" key="2">
    <source>
        <dbReference type="EMBL" id="OQR99665.1"/>
    </source>
</evidence>
<dbReference type="EMBL" id="JNBS01001791">
    <property type="protein sequence ID" value="OQR99665.1"/>
    <property type="molecule type" value="Genomic_DNA"/>
</dbReference>
<gene>
    <name evidence="2" type="ORF">THRCLA_21801</name>
</gene>
<evidence type="ECO:0008006" key="4">
    <source>
        <dbReference type="Google" id="ProtNLM"/>
    </source>
</evidence>
<proteinExistence type="predicted"/>
<comment type="caution">
    <text evidence="2">The sequence shown here is derived from an EMBL/GenBank/DDBJ whole genome shotgun (WGS) entry which is preliminary data.</text>
</comment>
<accession>A0A1V9ZNT8</accession>
<evidence type="ECO:0000313" key="3">
    <source>
        <dbReference type="Proteomes" id="UP000243217"/>
    </source>
</evidence>
<sequence>MYKQLLKRNQYLESLVVTQEKDLLDMEMAKTESNQTMQLIRDELSRVHKLVVSQCEVNQQKESPETRPAWAVMAVKSMVYRFDLDGDYLLSVGEMNNLKKTLGHTTLYTDDTFQALITRYCFDSQPCLPSNSNNNRVAVGLTPEGVMQLYETLGLESLEQDLKALGIYIGRTDDCTISEVRDIISDLEVNFKACNESRATLRAEVDEKARAVGRLRENLVEATAQVVQHREECNVAINSTKRLHDEMEALQEKHENYVHSNVVSKAEMVGSQDAVVEMRSLLEAQISETEMWQRHCWELQEQLSAIMESCSAHKKDLWKAKDAKKAEERKNMLLYMQLQHGKKHVQVEH</sequence>
<evidence type="ECO:0000256" key="1">
    <source>
        <dbReference type="SAM" id="Coils"/>
    </source>
</evidence>
<dbReference type="OrthoDB" id="72341at2759"/>
<dbReference type="AlphaFoldDB" id="A0A1V9ZNT8"/>
<reference evidence="2 3" key="1">
    <citation type="journal article" date="2014" name="Genome Biol. Evol.">
        <title>The secreted proteins of Achlya hypogyna and Thraustotheca clavata identify the ancestral oomycete secretome and reveal gene acquisitions by horizontal gene transfer.</title>
        <authorList>
            <person name="Misner I."/>
            <person name="Blouin N."/>
            <person name="Leonard G."/>
            <person name="Richards T.A."/>
            <person name="Lane C.E."/>
        </authorList>
    </citation>
    <scope>NUCLEOTIDE SEQUENCE [LARGE SCALE GENOMIC DNA]</scope>
    <source>
        <strain evidence="2 3">ATCC 34112</strain>
    </source>
</reference>
<keyword evidence="3" id="KW-1185">Reference proteome</keyword>
<protein>
    <recommendedName>
        <fullName evidence="4">EF-hand domain-containing protein</fullName>
    </recommendedName>
</protein>
<feature type="coiled-coil region" evidence="1">
    <location>
        <begin position="198"/>
        <end position="232"/>
    </location>
</feature>
<name>A0A1V9ZNT8_9STRA</name>
<organism evidence="2 3">
    <name type="scientific">Thraustotheca clavata</name>
    <dbReference type="NCBI Taxonomy" id="74557"/>
    <lineage>
        <taxon>Eukaryota</taxon>
        <taxon>Sar</taxon>
        <taxon>Stramenopiles</taxon>
        <taxon>Oomycota</taxon>
        <taxon>Saprolegniomycetes</taxon>
        <taxon>Saprolegniales</taxon>
        <taxon>Achlyaceae</taxon>
        <taxon>Thraustotheca</taxon>
    </lineage>
</organism>
<keyword evidence="1" id="KW-0175">Coiled coil</keyword>